<dbReference type="PANTHER" id="PTHR10728">
    <property type="entry name" value="CYTOSOLIC PHOSPHOLIPASE A2"/>
    <property type="match status" value="1"/>
</dbReference>
<dbReference type="GO" id="GO:0004623">
    <property type="term" value="F:phospholipase A2 activity"/>
    <property type="evidence" value="ECO:0007669"/>
    <property type="project" value="TreeGrafter"/>
</dbReference>
<dbReference type="Proteomes" id="UP001515480">
    <property type="component" value="Unassembled WGS sequence"/>
</dbReference>
<sequence length="572" mass="60664">MAPPPLVRVWPHGSVLPAASRWPELDDPAILRRRPVGVALSGGGSRAYCASLGQLAALRQLGLLDEIRYLSSVSGGAWAAAVCVARAEGDPPDAPAARLGRLSPPSRLSFARLRRLCLSSASHAVVRRSLAAEWVAALARGATPATAWRDALHATLLAPLALPRGTPLTLSAASAAAIRKANPPLAARGFAVCDGAPYALFGAALLGPRAAAPFERAARAFVPLEISPLYVGVQQPLALRHAPHGEGRATLYGGLVETFAFGAPAPRAAAAAAAGARLVRLPSLPSPLFSLEAALAASSYFAGAPLATVRRRRRRRRRGAARGALRVPYWSPLASEPAREMLLADGGSLANPPLIALLQRGVHTLLCFANVGERLPPATEWDPDALAVHPDFSDDLPAFFGLRHPKAADSDAKWTERNAVFESAGFAPLVRALQLSQSRGRGAVAATEHTTVDNSWWGVAAGRRVRVVWFYICRAAEWEAQLPPEVRAALPREAEAAPILAARASPAELVRSVLENMRPARGGRVSLDSFPQYPLTRLQLSAEQAAALHQLSGWVVLEHADLIRRVVRHSGT</sequence>
<dbReference type="PANTHER" id="PTHR10728:SF40">
    <property type="entry name" value="PATATIN FAMILY PROTEIN"/>
    <property type="match status" value="1"/>
</dbReference>
<accession>A0AB34JV47</accession>
<dbReference type="AlphaFoldDB" id="A0AB34JV47"/>
<gene>
    <name evidence="1" type="ORF">AB1Y20_019465</name>
</gene>
<reference evidence="1 2" key="1">
    <citation type="journal article" date="2024" name="Science">
        <title>Giant polyketide synthase enzymes in the biosynthesis of giant marine polyether toxins.</title>
        <authorList>
            <person name="Fallon T.R."/>
            <person name="Shende V.V."/>
            <person name="Wierzbicki I.H."/>
            <person name="Pendleton A.L."/>
            <person name="Watervoot N.F."/>
            <person name="Auber R.P."/>
            <person name="Gonzalez D.J."/>
            <person name="Wisecaver J.H."/>
            <person name="Moore B.S."/>
        </authorList>
    </citation>
    <scope>NUCLEOTIDE SEQUENCE [LARGE SCALE GENOMIC DNA]</scope>
    <source>
        <strain evidence="1 2">12B1</strain>
    </source>
</reference>
<proteinExistence type="predicted"/>
<protein>
    <recommendedName>
        <fullName evidence="3">PNPLA domain-containing protein</fullName>
    </recommendedName>
</protein>
<dbReference type="GO" id="GO:0046475">
    <property type="term" value="P:glycerophospholipid catabolic process"/>
    <property type="evidence" value="ECO:0007669"/>
    <property type="project" value="TreeGrafter"/>
</dbReference>
<dbReference type="InterPro" id="IPR016035">
    <property type="entry name" value="Acyl_Trfase/lysoPLipase"/>
</dbReference>
<evidence type="ECO:0000313" key="1">
    <source>
        <dbReference type="EMBL" id="KAL1524575.1"/>
    </source>
</evidence>
<dbReference type="Gene3D" id="3.40.1090.10">
    <property type="entry name" value="Cytosolic phospholipase A2 catalytic domain"/>
    <property type="match status" value="1"/>
</dbReference>
<comment type="caution">
    <text evidence="1">The sequence shown here is derived from an EMBL/GenBank/DDBJ whole genome shotgun (WGS) entry which is preliminary data.</text>
</comment>
<dbReference type="SUPFAM" id="SSF52151">
    <property type="entry name" value="FabD/lysophospholipase-like"/>
    <property type="match status" value="2"/>
</dbReference>
<keyword evidence="2" id="KW-1185">Reference proteome</keyword>
<dbReference type="GO" id="GO:0005829">
    <property type="term" value="C:cytosol"/>
    <property type="evidence" value="ECO:0007669"/>
    <property type="project" value="TreeGrafter"/>
</dbReference>
<evidence type="ECO:0008006" key="3">
    <source>
        <dbReference type="Google" id="ProtNLM"/>
    </source>
</evidence>
<evidence type="ECO:0000313" key="2">
    <source>
        <dbReference type="Proteomes" id="UP001515480"/>
    </source>
</evidence>
<dbReference type="EMBL" id="JBGBPQ010000005">
    <property type="protein sequence ID" value="KAL1524575.1"/>
    <property type="molecule type" value="Genomic_DNA"/>
</dbReference>
<name>A0AB34JV47_PRYPA</name>
<organism evidence="1 2">
    <name type="scientific">Prymnesium parvum</name>
    <name type="common">Toxic golden alga</name>
    <dbReference type="NCBI Taxonomy" id="97485"/>
    <lineage>
        <taxon>Eukaryota</taxon>
        <taxon>Haptista</taxon>
        <taxon>Haptophyta</taxon>
        <taxon>Prymnesiophyceae</taxon>
        <taxon>Prymnesiales</taxon>
        <taxon>Prymnesiaceae</taxon>
        <taxon>Prymnesium</taxon>
    </lineage>
</organism>